<dbReference type="OrthoDB" id="9762440at2"/>
<reference evidence="2 5" key="1">
    <citation type="submission" date="2016-09" db="EMBL/GenBank/DDBJ databases">
        <authorList>
            <consortium name="Pathogen Informatics"/>
        </authorList>
    </citation>
    <scope>NUCLEOTIDE SEQUENCE [LARGE SCALE GENOMIC DNA]</scope>
    <source>
        <strain evidence="2 5">82B</strain>
    </source>
</reference>
<sequence length="321" mass="37129">MATTKLGNTKSASRAINYAEERAEEKSGLNCDVDYAKSYFKQTRALYGKENGVQAHTVIQSFKPGEVTAKECNEIGLELAKKIAPDYQVAVYTHTDKEHYHNHIIINSVNLETGKKYQSNKEQRDFIKKANDQLCEERGLSVPEKTSEIRYTLAEQNLIDKDKSSWKNDIRMAVEETKDNAVDFEEFNTLLKEKGIEITRVTKNNVTYRHIEEDKKVRGNTLGDSYDKGVIENGFAIEKFRREREEEEREYDEYADTFKVNWDAVAENSEDLRKRRIARTEKTKQASNKIYFRDERTTGFERKGIAGNQVEFEKDDGGLSR</sequence>
<organism evidence="2 5">
    <name type="scientific">Staphylococcus caeli</name>
    <dbReference type="NCBI Taxonomy" id="2201815"/>
    <lineage>
        <taxon>Bacteria</taxon>
        <taxon>Bacillati</taxon>
        <taxon>Bacillota</taxon>
        <taxon>Bacilli</taxon>
        <taxon>Bacillales</taxon>
        <taxon>Staphylococcaceae</taxon>
        <taxon>Staphylococcus</taxon>
    </lineage>
</organism>
<dbReference type="RefSeq" id="WP_069996719.1">
    <property type="nucleotide sequence ID" value="NZ_FMPG01000026.1"/>
</dbReference>
<evidence type="ECO:0000313" key="5">
    <source>
        <dbReference type="Proteomes" id="UP000095768"/>
    </source>
</evidence>
<accession>A0A1D4S2H5</accession>
<reference evidence="3 4" key="2">
    <citation type="submission" date="2016-09" db="EMBL/GenBank/DDBJ databases">
        <authorList>
            <consortium name="Pathogen Informatics"/>
            <person name="Sun Q."/>
            <person name="Inoue M."/>
        </authorList>
    </citation>
    <scope>NUCLEOTIDE SEQUENCE [LARGE SCALE GENOMIC DNA]</scope>
    <source>
        <strain evidence="3 4">82C</strain>
    </source>
</reference>
<dbReference type="Proteomes" id="UP000095412">
    <property type="component" value="Unassembled WGS sequence"/>
</dbReference>
<evidence type="ECO:0000313" key="3">
    <source>
        <dbReference type="EMBL" id="SCT58887.1"/>
    </source>
</evidence>
<gene>
    <name evidence="2" type="ORF">SAMEA2297795_02693</name>
    <name evidence="3" type="ORF">SAMEA2297796_02692</name>
</gene>
<proteinExistence type="predicted"/>
<evidence type="ECO:0000313" key="4">
    <source>
        <dbReference type="Proteomes" id="UP000095412"/>
    </source>
</evidence>
<evidence type="ECO:0000259" key="1">
    <source>
        <dbReference type="Pfam" id="PF03432"/>
    </source>
</evidence>
<dbReference type="Proteomes" id="UP000095768">
    <property type="component" value="Unassembled WGS sequence"/>
</dbReference>
<dbReference type="EMBL" id="FMPG01000026">
    <property type="protein sequence ID" value="SCT53692.1"/>
    <property type="molecule type" value="Genomic_DNA"/>
</dbReference>
<keyword evidence="4" id="KW-1185">Reference proteome</keyword>
<dbReference type="EMBL" id="FMPI01000043">
    <property type="protein sequence ID" value="SCT58887.1"/>
    <property type="molecule type" value="Genomic_DNA"/>
</dbReference>
<dbReference type="InterPro" id="IPR005094">
    <property type="entry name" value="Endonuclease_MobA/VirD2"/>
</dbReference>
<protein>
    <submittedName>
        <fullName evidence="2">Protein rlx</fullName>
    </submittedName>
</protein>
<feature type="domain" description="MobA/VirD2-like nuclease" evidence="1">
    <location>
        <begin position="20"/>
        <end position="140"/>
    </location>
</feature>
<dbReference type="AlphaFoldDB" id="A0A1D4S2H5"/>
<name>A0A1D4S2H5_9STAP</name>
<dbReference type="Pfam" id="PF03432">
    <property type="entry name" value="Relaxase"/>
    <property type="match status" value="1"/>
</dbReference>
<evidence type="ECO:0000313" key="2">
    <source>
        <dbReference type="EMBL" id="SCT53692.1"/>
    </source>
</evidence>